<comment type="function">
    <text evidence="1">Displays glyoxalase activity, catalyzing the conversion of glyoxal to glycolate.</text>
</comment>
<proteinExistence type="inferred from homology"/>
<dbReference type="Proteomes" id="UP000053902">
    <property type="component" value="Unassembled WGS sequence"/>
</dbReference>
<dbReference type="HOGENOM" id="CLU_072952_1_0_6"/>
<dbReference type="GO" id="GO:0016740">
    <property type="term" value="F:transferase activity"/>
    <property type="evidence" value="ECO:0007669"/>
    <property type="project" value="UniProtKB-KW"/>
</dbReference>
<gene>
    <name evidence="3" type="primary">elbB</name>
    <name evidence="3" type="ORF">BN1079_02866</name>
</gene>
<dbReference type="PANTHER" id="PTHR10224:SF12">
    <property type="entry name" value="GLYOXALASE ELBB"/>
    <property type="match status" value="1"/>
</dbReference>
<dbReference type="AlphaFoldDB" id="A0A078M0E2"/>
<reference evidence="3 4" key="1">
    <citation type="submission" date="2014-07" db="EMBL/GenBank/DDBJ databases">
        <authorList>
            <person name="Urmite Genomes Urmite Genomes"/>
        </authorList>
    </citation>
    <scope>NUCLEOTIDE SEQUENCE [LARGE SCALE GENOMIC DNA]</scope>
    <source>
        <strain evidence="3 4">20_BN</strain>
    </source>
</reference>
<dbReference type="STRING" id="1499686.BN1079_02866"/>
<dbReference type="InterPro" id="IPR002818">
    <property type="entry name" value="DJ-1/PfpI"/>
</dbReference>
<evidence type="ECO:0000259" key="2">
    <source>
        <dbReference type="Pfam" id="PF01965"/>
    </source>
</evidence>
<protein>
    <recommendedName>
        <fullName evidence="1">Glyoxalase</fullName>
    </recommendedName>
</protein>
<comment type="similarity">
    <text evidence="1">Belongs to the peptidase C56 family.</text>
</comment>
<feature type="domain" description="DJ-1/PfpI" evidence="2">
    <location>
        <begin position="15"/>
        <end position="141"/>
    </location>
</feature>
<dbReference type="eggNOG" id="COG3155">
    <property type="taxonomic scope" value="Bacteria"/>
</dbReference>
<dbReference type="OrthoDB" id="5605062at2"/>
<dbReference type="InterPro" id="IPR026041">
    <property type="entry name" value="ElbB"/>
</dbReference>
<dbReference type="RefSeq" id="WP_037025435.1">
    <property type="nucleotide sequence ID" value="NZ_CCSF01000001.1"/>
</dbReference>
<keyword evidence="1" id="KW-0456">Lyase</keyword>
<organism evidence="3 4">
    <name type="scientific">Pseudomonas saudiphocaensis</name>
    <dbReference type="NCBI Taxonomy" id="1499686"/>
    <lineage>
        <taxon>Bacteria</taxon>
        <taxon>Pseudomonadati</taxon>
        <taxon>Pseudomonadota</taxon>
        <taxon>Gammaproteobacteria</taxon>
        <taxon>Pseudomonadales</taxon>
        <taxon>Pseudomonadaceae</taxon>
        <taxon>Pseudomonas</taxon>
    </lineage>
</organism>
<dbReference type="Gene3D" id="3.40.50.880">
    <property type="match status" value="1"/>
</dbReference>
<dbReference type="EMBL" id="CCSF01000001">
    <property type="protein sequence ID" value="CDZ95531.1"/>
    <property type="molecule type" value="Genomic_DNA"/>
</dbReference>
<name>A0A078M0E2_9PSED</name>
<evidence type="ECO:0000313" key="3">
    <source>
        <dbReference type="EMBL" id="CDZ95531.1"/>
    </source>
</evidence>
<evidence type="ECO:0000256" key="1">
    <source>
        <dbReference type="PIRNR" id="PIRNR006320"/>
    </source>
</evidence>
<dbReference type="PIRSF" id="PIRSF006320">
    <property type="entry name" value="Elb2"/>
    <property type="match status" value="1"/>
</dbReference>
<accession>A0A078M0E2</accession>
<keyword evidence="3" id="KW-0808">Transferase</keyword>
<evidence type="ECO:0000313" key="4">
    <source>
        <dbReference type="Proteomes" id="UP000053902"/>
    </source>
</evidence>
<dbReference type="SUPFAM" id="SSF52317">
    <property type="entry name" value="Class I glutamine amidotransferase-like"/>
    <property type="match status" value="1"/>
</dbReference>
<dbReference type="Pfam" id="PF01965">
    <property type="entry name" value="DJ-1_PfpI"/>
    <property type="match status" value="1"/>
</dbReference>
<keyword evidence="4" id="KW-1185">Reference proteome</keyword>
<dbReference type="PANTHER" id="PTHR10224">
    <property type="entry name" value="ES1 PROTEIN HOMOLOG, MITOCHONDRIAL"/>
    <property type="match status" value="1"/>
</dbReference>
<dbReference type="InterPro" id="IPR029062">
    <property type="entry name" value="Class_I_gatase-like"/>
</dbReference>
<comment type="catalytic activity">
    <reaction evidence="1">
        <text>glyoxal + H2O = glycolate + H(+)</text>
        <dbReference type="Rhea" id="RHEA:51672"/>
        <dbReference type="ChEBI" id="CHEBI:15377"/>
        <dbReference type="ChEBI" id="CHEBI:15378"/>
        <dbReference type="ChEBI" id="CHEBI:29805"/>
        <dbReference type="ChEBI" id="CHEBI:34779"/>
    </reaction>
</comment>
<dbReference type="CDD" id="cd03133">
    <property type="entry name" value="GATase1_ES1"/>
    <property type="match status" value="1"/>
</dbReference>
<dbReference type="NCBIfam" id="NF008747">
    <property type="entry name" value="PRK11780.1"/>
    <property type="match status" value="1"/>
</dbReference>
<dbReference type="GO" id="GO:0016829">
    <property type="term" value="F:lyase activity"/>
    <property type="evidence" value="ECO:0007669"/>
    <property type="project" value="UniProtKB-UniRule"/>
</dbReference>
<sequence>MNKKVAVILSGCGVYDGSEIYESVITLLRLDQRGAKVQCFAPNIPQMHVINHLTGEEMPETRNVLTEAARLARGEIKDLRDLDAGEFDALIMPGGFGAAKNLSDFASQGAECKVLPDVLSAAQAFAQAGKPVGMMCIAPTMATQIFGAGVVCTLGSDDDPAAAAARTMGAEHQPCEVTEIIEDTKHKLVTTPAYMLAQSISEAASGIYKLVDRVLELTVSK</sequence>